<keyword evidence="7" id="KW-1185">Reference proteome</keyword>
<dbReference type="FunFam" id="3.40.50.1000:FF:000021">
    <property type="entry name" value="NT5C2 isoform 1"/>
    <property type="match status" value="1"/>
</dbReference>
<evidence type="ECO:0000313" key="6">
    <source>
        <dbReference type="EMBL" id="GFG28187.1"/>
    </source>
</evidence>
<evidence type="ECO:0008006" key="8">
    <source>
        <dbReference type="Google" id="ProtNLM"/>
    </source>
</evidence>
<keyword evidence="3" id="KW-0378">Hydrolase</keyword>
<dbReference type="PANTHER" id="PTHR12103:SF15">
    <property type="entry name" value="CYTOSOLIC PURINE 5'-NUCLEOTIDASE"/>
    <property type="match status" value="1"/>
</dbReference>
<accession>A0A6L2PDN2</accession>
<dbReference type="OrthoDB" id="10252832at2759"/>
<dbReference type="CDD" id="cd07522">
    <property type="entry name" value="HAD_cN-II"/>
    <property type="match status" value="1"/>
</dbReference>
<dbReference type="GO" id="GO:0046872">
    <property type="term" value="F:metal ion binding"/>
    <property type="evidence" value="ECO:0007669"/>
    <property type="project" value="UniProtKB-KW"/>
</dbReference>
<dbReference type="Proteomes" id="UP000502823">
    <property type="component" value="Unassembled WGS sequence"/>
</dbReference>
<feature type="region of interest" description="Disordered" evidence="5">
    <location>
        <begin position="1"/>
        <end position="31"/>
    </location>
</feature>
<evidence type="ECO:0000256" key="1">
    <source>
        <dbReference type="ARBA" id="ARBA00009589"/>
    </source>
</evidence>
<dbReference type="InterPro" id="IPR008380">
    <property type="entry name" value="HAD-SF_hydro_IG_5-nucl"/>
</dbReference>
<name>A0A6L2PDN2_COPFO</name>
<evidence type="ECO:0000313" key="7">
    <source>
        <dbReference type="Proteomes" id="UP000502823"/>
    </source>
</evidence>
<evidence type="ECO:0000256" key="5">
    <source>
        <dbReference type="SAM" id="MobiDB-lite"/>
    </source>
</evidence>
<dbReference type="InParanoid" id="A0A6L2PDN2"/>
<feature type="region of interest" description="Disordered" evidence="5">
    <location>
        <begin position="896"/>
        <end position="938"/>
    </location>
</feature>
<protein>
    <recommendedName>
        <fullName evidence="8">Cytosolic purine 5'-nucleotidase</fullName>
    </recommendedName>
</protein>
<dbReference type="NCBIfam" id="TIGR02244">
    <property type="entry name" value="HAD-IG-Ncltidse"/>
    <property type="match status" value="1"/>
</dbReference>
<dbReference type="InterPro" id="IPR023214">
    <property type="entry name" value="HAD_sf"/>
</dbReference>
<dbReference type="Pfam" id="PF05761">
    <property type="entry name" value="5_nucleotid"/>
    <property type="match status" value="1"/>
</dbReference>
<evidence type="ECO:0000256" key="2">
    <source>
        <dbReference type="ARBA" id="ARBA00022723"/>
    </source>
</evidence>
<dbReference type="Gene3D" id="3.40.50.1000">
    <property type="entry name" value="HAD superfamily/HAD-like"/>
    <property type="match status" value="1"/>
</dbReference>
<comment type="similarity">
    <text evidence="1">Belongs to the 5'(3')-deoxyribonucleotidase family.</text>
</comment>
<keyword evidence="4" id="KW-0460">Magnesium</keyword>
<dbReference type="FunCoup" id="A0A6L2PDN2">
    <property type="interactions" value="700"/>
</dbReference>
<dbReference type="AlphaFoldDB" id="A0A6L2PDN2"/>
<dbReference type="GO" id="GO:0046037">
    <property type="term" value="P:GMP metabolic process"/>
    <property type="evidence" value="ECO:0007669"/>
    <property type="project" value="UniProtKB-ARBA"/>
</dbReference>
<comment type="caution">
    <text evidence="6">The sequence shown here is derived from an EMBL/GenBank/DDBJ whole genome shotgun (WGS) entry which is preliminary data.</text>
</comment>
<keyword evidence="2" id="KW-0479">Metal-binding</keyword>
<dbReference type="GO" id="GO:0008253">
    <property type="term" value="F:5'-nucleotidase activity"/>
    <property type="evidence" value="ECO:0007669"/>
    <property type="project" value="TreeGrafter"/>
</dbReference>
<feature type="compositionally biased region" description="Basic and acidic residues" evidence="5">
    <location>
        <begin position="896"/>
        <end position="921"/>
    </location>
</feature>
<dbReference type="InterPro" id="IPR036412">
    <property type="entry name" value="HAD-like_sf"/>
</dbReference>
<dbReference type="PANTHER" id="PTHR12103">
    <property type="entry name" value="5'-NUCLEOTIDASE DOMAIN-CONTAINING"/>
    <property type="match status" value="1"/>
</dbReference>
<evidence type="ECO:0000256" key="4">
    <source>
        <dbReference type="ARBA" id="ARBA00022842"/>
    </source>
</evidence>
<dbReference type="EMBL" id="BLKM01003281">
    <property type="protein sequence ID" value="GFG28187.1"/>
    <property type="molecule type" value="Genomic_DNA"/>
</dbReference>
<feature type="compositionally biased region" description="Basic and acidic residues" evidence="5">
    <location>
        <begin position="929"/>
        <end position="938"/>
    </location>
</feature>
<proteinExistence type="inferred from homology"/>
<sequence length="938" mass="108059">MENDVFDFSERDGVTPNPISPGFTPYPSGDHPGGGRKWYRMAAHRMPELSVTDCEVKKTMIPPVVATGTGASRNSRRRLRFASESPHRLSVPFNFGLQFPSLPLTRNDRSENDLDSFAEGVASVEHSWVDDRELSHRYAQKNLSKNVNRKEMLSAVILRVRLECEKCYIMLSETRTLSRIGRYIVIPPEEEEDHYSYASITQGNETLFRNWQKESSKTFEENSEYVRPERVNKWPNSMTGSNSDLSTRRIVIGVVWSTLYPLVRIKPSEYGVLARMNVCRSEVRHLAGVRVTCQNAPKRTTLMSHRLRCQNRSMKFEIITAEPLRCTICRLPGKWGQYVPVQRCYVSARVHCRMPTGQKGNLRRGLWLTGNIRAAMLLKDLTDMVSMNGQNGYLPKGSAAVEIFVNRSLHLENIKFYGFDMDYTLAEYKSPQYERLGFNLVKERLVSLGYPQEILEFEYDPSFPVRGLWFDTQYGNLLKVDAYGNILVCVHGFEFLKHSQVYELYPNKFQQLDEPRVYVLNTLFNLPETYLLACLIDFFTNSRQYSREKMGVKCGELFMSFKSIFQDVRNAVDWVHIQGDLKSQTIKNLDEYVKKDERLPMFLTRIRESGAKVFLLTNSDYCFTDKIMTYLFDFPHGARPEEPHRDWKTYFDTIVVDARKPLFFGEGTVLRQVDTSTGALRIGTHMGPLQEGQVYSGGSCDVFTQLIGAKGKDVLYIGDHIFGDILKSKKIRGWRTFLIVPELVQELHVWTDKCQLFAELQGLDVMLGEMYKNLDSSTKEKPDISKLRNAIRDVTHKMDLAYGMMGSLFRSGSRQTFFSSQVVRYADLYAATFLNLIYYPFSYMFRAPAMLMPHESTVAHEQRFVMESPMISRSRTFSVIDDADDSSRNNANHHHILERSHSQVPHTRPETPRCVTHNHDEDYSDEESDSKSSEEKAG</sequence>
<organism evidence="6 7">
    <name type="scientific">Coptotermes formosanus</name>
    <name type="common">Formosan subterranean termite</name>
    <dbReference type="NCBI Taxonomy" id="36987"/>
    <lineage>
        <taxon>Eukaryota</taxon>
        <taxon>Metazoa</taxon>
        <taxon>Ecdysozoa</taxon>
        <taxon>Arthropoda</taxon>
        <taxon>Hexapoda</taxon>
        <taxon>Insecta</taxon>
        <taxon>Pterygota</taxon>
        <taxon>Neoptera</taxon>
        <taxon>Polyneoptera</taxon>
        <taxon>Dictyoptera</taxon>
        <taxon>Blattodea</taxon>
        <taxon>Blattoidea</taxon>
        <taxon>Termitoidae</taxon>
        <taxon>Rhinotermitidae</taxon>
        <taxon>Coptotermes</taxon>
    </lineage>
</organism>
<gene>
    <name evidence="6" type="ORF">Cfor_07836</name>
</gene>
<dbReference type="SUPFAM" id="SSF56784">
    <property type="entry name" value="HAD-like"/>
    <property type="match status" value="1"/>
</dbReference>
<evidence type="ECO:0000256" key="3">
    <source>
        <dbReference type="ARBA" id="ARBA00022801"/>
    </source>
</evidence>
<reference evidence="7" key="1">
    <citation type="submission" date="2020-01" db="EMBL/GenBank/DDBJ databases">
        <title>Draft genome sequence of the Termite Coptotermes fromosanus.</title>
        <authorList>
            <person name="Itakura S."/>
            <person name="Yosikawa Y."/>
            <person name="Umezawa K."/>
        </authorList>
    </citation>
    <scope>NUCLEOTIDE SEQUENCE [LARGE SCALE GENOMIC DNA]</scope>
</reference>